<dbReference type="EMBL" id="FNVA01000005">
    <property type="protein sequence ID" value="SEG45670.1"/>
    <property type="molecule type" value="Genomic_DNA"/>
</dbReference>
<evidence type="ECO:0000256" key="8">
    <source>
        <dbReference type="SAM" id="SignalP"/>
    </source>
</evidence>
<reference evidence="10 11" key="1">
    <citation type="submission" date="2016-10" db="EMBL/GenBank/DDBJ databases">
        <authorList>
            <person name="de Groot N.N."/>
        </authorList>
    </citation>
    <scope>NUCLEOTIDE SEQUENCE [LARGE SCALE GENOMIC DNA]</scope>
    <source>
        <strain evidence="10 11">DSM 22489</strain>
    </source>
</reference>
<evidence type="ECO:0000256" key="5">
    <source>
        <dbReference type="ARBA" id="ARBA00022729"/>
    </source>
</evidence>
<keyword evidence="2" id="KW-0813">Transport</keyword>
<dbReference type="GO" id="GO:0015344">
    <property type="term" value="F:siderophore uptake transmembrane transporter activity"/>
    <property type="evidence" value="ECO:0007669"/>
    <property type="project" value="TreeGrafter"/>
</dbReference>
<keyword evidence="10" id="KW-0645">Protease</keyword>
<evidence type="ECO:0000256" key="7">
    <source>
        <dbReference type="ARBA" id="ARBA00023237"/>
    </source>
</evidence>
<dbReference type="InterPro" id="IPR036942">
    <property type="entry name" value="Beta-barrel_TonB_sf"/>
</dbReference>
<evidence type="ECO:0000256" key="3">
    <source>
        <dbReference type="ARBA" id="ARBA00022452"/>
    </source>
</evidence>
<dbReference type="PANTHER" id="PTHR30069">
    <property type="entry name" value="TONB-DEPENDENT OUTER MEMBRANE RECEPTOR"/>
    <property type="match status" value="1"/>
</dbReference>
<dbReference type="Proteomes" id="UP000236728">
    <property type="component" value="Unassembled WGS sequence"/>
</dbReference>
<keyword evidence="7" id="KW-0998">Cell outer membrane</keyword>
<sequence length="911" mass="97733">MLSFPRVTAGHLALSFAALFMGAADGQQTRAELSLNGQVVDPSGARVPHAAISILGASVHIDTETNDLGEFSVRLQDGDYDVIVEATGFRRVKTEVGHVQLEAGHNLGIRLAIATKDEHIEVDRDGSSTSSGDNLSATVIGERELMSLSDDENTFQKQLLAMAGSLGNSPSVYVDGFTGGKIPPKSSILSVRINHDPYSAQYDALGFGRIEIESKAGGPRLHGSVGVGGTQQALNAQDPFSPSPQPAYYVLNTDASLSGPVDHKSTFFASGVYNDQQNNAAVNALIPTLFSTAVPNPQKTSSATVRGDRQFSQRSMLTMRYQLDRVTLTNGGVGQLVLPSEGHASTSTNQTLQFTHESIANARIVNQARFEYIRTRLDQRPEQTASGPCTTAQIASCTVIVQGSFAGGGDPAGVLNDHRDHLEGEDFLSIELSSHFLRTGVRYRWTRESNTSTAAFNGQFVFTSLANYAAALPAQFNLTTGDPAASAATGDLGIYAEDEWKARKDLTINYGVRIESQTGIPDHFNVAPRAGLAWAPKHGLSKTPVLTLRGGAGVFFNRFEVENLLTAEHQNGVREQSGYVTDPATLNKLYEYGFTSASLGAAQPMVYRVDPNLKVSHELIATVSAERRFSHYASVTATYLWARGIHEYLSINANAPEPGTGVRPYGGTTDIYEFTGRGIEKDQAGMVNWRITPTPKVMIYGLYVNQSKQGSAQHATDFASNSYNVSQDFGREAVRRHQLFSGAMVTLPWGFSLNGYLSWQSGMPFNITTGTDLNGDTIYNDRPTFATSASPAASVVATRWGTFNTSPVAGESVIPVNYGTGPGLLYLSTSITRAFTLGGRVEGSGKTAHRQGGTQLSFTAEADNLTNNVNALPPVGVLSSSLFGRSLAQDTSFSSTSAANRILFLRANFSF</sequence>
<dbReference type="PANTHER" id="PTHR30069:SF29">
    <property type="entry name" value="HEMOGLOBIN AND HEMOGLOBIN-HAPTOGLOBIN-BINDING PROTEIN 1-RELATED"/>
    <property type="match status" value="1"/>
</dbReference>
<evidence type="ECO:0000313" key="10">
    <source>
        <dbReference type="EMBL" id="SEG45670.1"/>
    </source>
</evidence>
<dbReference type="OrthoDB" id="98676at2"/>
<dbReference type="Pfam" id="PF25183">
    <property type="entry name" value="OMP_b-brl_4"/>
    <property type="match status" value="2"/>
</dbReference>
<evidence type="ECO:0000313" key="11">
    <source>
        <dbReference type="Proteomes" id="UP000236728"/>
    </source>
</evidence>
<feature type="chain" id="PRO_5009292508" evidence="8">
    <location>
        <begin position="24"/>
        <end position="911"/>
    </location>
</feature>
<keyword evidence="5 8" id="KW-0732">Signal</keyword>
<evidence type="ECO:0000256" key="2">
    <source>
        <dbReference type="ARBA" id="ARBA00022448"/>
    </source>
</evidence>
<dbReference type="GO" id="GO:0004180">
    <property type="term" value="F:carboxypeptidase activity"/>
    <property type="evidence" value="ECO:0007669"/>
    <property type="project" value="UniProtKB-KW"/>
</dbReference>
<gene>
    <name evidence="10" type="ORF">SAMN05421819_3030</name>
</gene>
<keyword evidence="4" id="KW-0812">Transmembrane</keyword>
<dbReference type="SUPFAM" id="SSF49464">
    <property type="entry name" value="Carboxypeptidase regulatory domain-like"/>
    <property type="match status" value="1"/>
</dbReference>
<evidence type="ECO:0000256" key="4">
    <source>
        <dbReference type="ARBA" id="ARBA00022692"/>
    </source>
</evidence>
<name>A0A1H6ABI8_9BACT</name>
<dbReference type="GO" id="GO:0044718">
    <property type="term" value="P:siderophore transmembrane transport"/>
    <property type="evidence" value="ECO:0007669"/>
    <property type="project" value="TreeGrafter"/>
</dbReference>
<dbReference type="AlphaFoldDB" id="A0A1H6ABI8"/>
<keyword evidence="10" id="KW-0378">Hydrolase</keyword>
<dbReference type="GO" id="GO:0009279">
    <property type="term" value="C:cell outer membrane"/>
    <property type="evidence" value="ECO:0007669"/>
    <property type="project" value="UniProtKB-SubCell"/>
</dbReference>
<feature type="domain" description="TonB-dependent transporter Oar-like beta-barrel" evidence="9">
    <location>
        <begin position="521"/>
        <end position="887"/>
    </location>
</feature>
<keyword evidence="3" id="KW-1134">Transmembrane beta strand</keyword>
<dbReference type="Pfam" id="PF13620">
    <property type="entry name" value="CarboxypepD_reg"/>
    <property type="match status" value="1"/>
</dbReference>
<accession>A0A1H6ABI8</accession>
<evidence type="ECO:0000259" key="9">
    <source>
        <dbReference type="Pfam" id="PF25183"/>
    </source>
</evidence>
<dbReference type="SUPFAM" id="SSF56935">
    <property type="entry name" value="Porins"/>
    <property type="match status" value="1"/>
</dbReference>
<evidence type="ECO:0000256" key="1">
    <source>
        <dbReference type="ARBA" id="ARBA00004571"/>
    </source>
</evidence>
<organism evidence="10 11">
    <name type="scientific">Bryocella elongata</name>
    <dbReference type="NCBI Taxonomy" id="863522"/>
    <lineage>
        <taxon>Bacteria</taxon>
        <taxon>Pseudomonadati</taxon>
        <taxon>Acidobacteriota</taxon>
        <taxon>Terriglobia</taxon>
        <taxon>Terriglobales</taxon>
        <taxon>Acidobacteriaceae</taxon>
        <taxon>Bryocella</taxon>
    </lineage>
</organism>
<keyword evidence="6" id="KW-0472">Membrane</keyword>
<evidence type="ECO:0000256" key="6">
    <source>
        <dbReference type="ARBA" id="ARBA00023136"/>
    </source>
</evidence>
<dbReference type="InterPro" id="IPR039426">
    <property type="entry name" value="TonB-dep_rcpt-like"/>
</dbReference>
<dbReference type="InterPro" id="IPR057601">
    <property type="entry name" value="Oar-like_b-barrel"/>
</dbReference>
<proteinExistence type="predicted"/>
<feature type="domain" description="TonB-dependent transporter Oar-like beta-barrel" evidence="9">
    <location>
        <begin position="284"/>
        <end position="518"/>
    </location>
</feature>
<keyword evidence="10" id="KW-0121">Carboxypeptidase</keyword>
<dbReference type="InterPro" id="IPR008969">
    <property type="entry name" value="CarboxyPept-like_regulatory"/>
</dbReference>
<dbReference type="Gene3D" id="2.60.40.1120">
    <property type="entry name" value="Carboxypeptidase-like, regulatory domain"/>
    <property type="match status" value="1"/>
</dbReference>
<protein>
    <submittedName>
        <fullName evidence="10">Carboxypeptidase regulatory-like domain-containing protein</fullName>
    </submittedName>
</protein>
<dbReference type="RefSeq" id="WP_103933891.1">
    <property type="nucleotide sequence ID" value="NZ_FNVA01000005.1"/>
</dbReference>
<dbReference type="Gene3D" id="2.40.170.20">
    <property type="entry name" value="TonB-dependent receptor, beta-barrel domain"/>
    <property type="match status" value="1"/>
</dbReference>
<comment type="subcellular location">
    <subcellularLocation>
        <location evidence="1">Cell outer membrane</location>
        <topology evidence="1">Multi-pass membrane protein</topology>
    </subcellularLocation>
</comment>
<feature type="signal peptide" evidence="8">
    <location>
        <begin position="1"/>
        <end position="23"/>
    </location>
</feature>
<keyword evidence="11" id="KW-1185">Reference proteome</keyword>